<dbReference type="AlphaFoldDB" id="A0A1H7TWY5"/>
<dbReference type="RefSeq" id="WP_085285923.1">
    <property type="nucleotide sequence ID" value="NZ_FOBI01000029.1"/>
</dbReference>
<dbReference type="OrthoDB" id="6228862at2"/>
<sequence>MRKILLLTSALLVCLLMPNLTQAETKVTKQASRSIHVQLDIASDLMPEDADDWVLYVYATKPGTRLPLANFKGKLSQLPSEIALHQSMYLLPHLTLQQAERVVVVAKATKSKNPHQKSADDLIGYSASVDFQSGPAQSVTMIIDQHDKVVIEK</sequence>
<keyword evidence="4" id="KW-1185">Reference proteome</keyword>
<protein>
    <recommendedName>
        <fullName evidence="2">Cytochrome c-type biogenesis protein H Ig-like domain-containing protein</fullName>
    </recommendedName>
</protein>
<proteinExistence type="predicted"/>
<evidence type="ECO:0000259" key="2">
    <source>
        <dbReference type="Pfam" id="PF23892"/>
    </source>
</evidence>
<evidence type="ECO:0000313" key="4">
    <source>
        <dbReference type="Proteomes" id="UP000199297"/>
    </source>
</evidence>
<dbReference type="Pfam" id="PF23892">
    <property type="entry name" value="Ig_CycH"/>
    <property type="match status" value="1"/>
</dbReference>
<feature type="domain" description="Cytochrome c-type biogenesis protein H Ig-like" evidence="2">
    <location>
        <begin position="35"/>
        <end position="144"/>
    </location>
</feature>
<dbReference type="Proteomes" id="UP000199297">
    <property type="component" value="Unassembled WGS sequence"/>
</dbReference>
<feature type="chain" id="PRO_5011616859" description="Cytochrome c-type biogenesis protein H Ig-like domain-containing protein" evidence="1">
    <location>
        <begin position="24"/>
        <end position="153"/>
    </location>
</feature>
<gene>
    <name evidence="3" type="ORF">SAMN05216262_12912</name>
</gene>
<dbReference type="STRING" id="641665.GCA_002104455_01971"/>
<evidence type="ECO:0000256" key="1">
    <source>
        <dbReference type="SAM" id="SignalP"/>
    </source>
</evidence>
<dbReference type="EMBL" id="FOBI01000029">
    <property type="protein sequence ID" value="SEL88457.1"/>
    <property type="molecule type" value="Genomic_DNA"/>
</dbReference>
<dbReference type="InterPro" id="IPR056412">
    <property type="entry name" value="Ig_CycH"/>
</dbReference>
<reference evidence="4" key="1">
    <citation type="submission" date="2016-10" db="EMBL/GenBank/DDBJ databases">
        <authorList>
            <person name="Varghese N."/>
            <person name="Submissions S."/>
        </authorList>
    </citation>
    <scope>NUCLEOTIDE SEQUENCE [LARGE SCALE GENOMIC DNA]</scope>
    <source>
        <strain evidence="4">CGMCC 1.9127</strain>
    </source>
</reference>
<accession>A0A1H7TWY5</accession>
<name>A0A1H7TWY5_9GAMM</name>
<feature type="signal peptide" evidence="1">
    <location>
        <begin position="1"/>
        <end position="23"/>
    </location>
</feature>
<keyword evidence="1" id="KW-0732">Signal</keyword>
<organism evidence="3 4">
    <name type="scientific">Colwellia chukchiensis</name>
    <dbReference type="NCBI Taxonomy" id="641665"/>
    <lineage>
        <taxon>Bacteria</taxon>
        <taxon>Pseudomonadati</taxon>
        <taxon>Pseudomonadota</taxon>
        <taxon>Gammaproteobacteria</taxon>
        <taxon>Alteromonadales</taxon>
        <taxon>Colwelliaceae</taxon>
        <taxon>Colwellia</taxon>
    </lineage>
</organism>
<evidence type="ECO:0000313" key="3">
    <source>
        <dbReference type="EMBL" id="SEL88457.1"/>
    </source>
</evidence>